<keyword evidence="1" id="KW-0472">Membrane</keyword>
<proteinExistence type="predicted"/>
<keyword evidence="1" id="KW-0812">Transmembrane</keyword>
<protein>
    <submittedName>
        <fullName evidence="2">Uncharacterized protein</fullName>
    </submittedName>
</protein>
<keyword evidence="3" id="KW-1185">Reference proteome</keyword>
<accession>A0ABR3DK46</accession>
<comment type="caution">
    <text evidence="2">The sequence shown here is derived from an EMBL/GenBank/DDBJ whole genome shotgun (WGS) entry which is preliminary data.</text>
</comment>
<keyword evidence="1" id="KW-1133">Transmembrane helix</keyword>
<gene>
    <name evidence="2" type="ORF">QR685DRAFT_158367</name>
</gene>
<organism evidence="2 3">
    <name type="scientific">Neurospora intermedia</name>
    <dbReference type="NCBI Taxonomy" id="5142"/>
    <lineage>
        <taxon>Eukaryota</taxon>
        <taxon>Fungi</taxon>
        <taxon>Dikarya</taxon>
        <taxon>Ascomycota</taxon>
        <taxon>Pezizomycotina</taxon>
        <taxon>Sordariomycetes</taxon>
        <taxon>Sordariomycetidae</taxon>
        <taxon>Sordariales</taxon>
        <taxon>Sordariaceae</taxon>
        <taxon>Neurospora</taxon>
    </lineage>
</organism>
<dbReference type="Proteomes" id="UP001451303">
    <property type="component" value="Unassembled WGS sequence"/>
</dbReference>
<name>A0ABR3DK46_NEUIN</name>
<evidence type="ECO:0000313" key="3">
    <source>
        <dbReference type="Proteomes" id="UP001451303"/>
    </source>
</evidence>
<feature type="transmembrane region" description="Helical" evidence="1">
    <location>
        <begin position="65"/>
        <end position="85"/>
    </location>
</feature>
<sequence>MYCTCEETSLDENRDGAGSRKCYFCLHEMPLRLEFLESRFFGTRVVWPLGVLSIYCLAFDMNFEVIHGSISILDLLVVIPVTVAIKHGHNY</sequence>
<evidence type="ECO:0000256" key="1">
    <source>
        <dbReference type="SAM" id="Phobius"/>
    </source>
</evidence>
<evidence type="ECO:0000313" key="2">
    <source>
        <dbReference type="EMBL" id="KAL0472984.1"/>
    </source>
</evidence>
<feature type="transmembrane region" description="Helical" evidence="1">
    <location>
        <begin position="40"/>
        <end position="58"/>
    </location>
</feature>
<dbReference type="EMBL" id="JAVLET010000002">
    <property type="protein sequence ID" value="KAL0472984.1"/>
    <property type="molecule type" value="Genomic_DNA"/>
</dbReference>
<reference evidence="2 3" key="1">
    <citation type="submission" date="2023-09" db="EMBL/GenBank/DDBJ databases">
        <title>Multi-omics analysis of a traditional fermented food reveals byproduct-associated fungal strains for waste-to-food upcycling.</title>
        <authorList>
            <consortium name="Lawrence Berkeley National Laboratory"/>
            <person name="Rekdal V.M."/>
            <person name="Villalobos-Escobedo J.M."/>
            <person name="Rodriguez-Valeron N."/>
            <person name="Garcia M.O."/>
            <person name="Vasquez D.P."/>
            <person name="Damayanti I."/>
            <person name="Sorensen P.M."/>
            <person name="Baidoo E.E."/>
            <person name="De Carvalho A.C."/>
            <person name="Riley R."/>
            <person name="Lipzen A."/>
            <person name="He G."/>
            <person name="Yan M."/>
            <person name="Haridas S."/>
            <person name="Daum C."/>
            <person name="Yoshinaga Y."/>
            <person name="Ng V."/>
            <person name="Grigoriev I.V."/>
            <person name="Munk R."/>
            <person name="Nuraida L."/>
            <person name="Wijaya C.H."/>
            <person name="Morales P.-C."/>
            <person name="Keasling J.D."/>
        </authorList>
    </citation>
    <scope>NUCLEOTIDE SEQUENCE [LARGE SCALE GENOMIC DNA]</scope>
    <source>
        <strain evidence="2 3">FGSC 2613</strain>
    </source>
</reference>